<dbReference type="RefSeq" id="XP_041198769.1">
    <property type="nucleotide sequence ID" value="XM_041338841.1"/>
</dbReference>
<dbReference type="InterPro" id="IPR024119">
    <property type="entry name" value="TF_DEAF-1"/>
</dbReference>
<keyword evidence="1" id="KW-0479">Metal-binding</keyword>
<keyword evidence="7" id="KW-1185">Reference proteome</keyword>
<reference evidence="6" key="1">
    <citation type="journal article" date="2020" name="New Phytol.">
        <title>Comparative genomics reveals dynamic genome evolution in host specialist ectomycorrhizal fungi.</title>
        <authorList>
            <person name="Lofgren L.A."/>
            <person name="Nguyen N.H."/>
            <person name="Vilgalys R."/>
            <person name="Ruytinx J."/>
            <person name="Liao H.L."/>
            <person name="Branco S."/>
            <person name="Kuo A."/>
            <person name="LaButti K."/>
            <person name="Lipzen A."/>
            <person name="Andreopoulos W."/>
            <person name="Pangilinan J."/>
            <person name="Riley R."/>
            <person name="Hundley H."/>
            <person name="Na H."/>
            <person name="Barry K."/>
            <person name="Grigoriev I.V."/>
            <person name="Stajich J.E."/>
            <person name="Kennedy P.G."/>
        </authorList>
    </citation>
    <scope>NUCLEOTIDE SEQUENCE</scope>
    <source>
        <strain evidence="6">MN1</strain>
    </source>
</reference>
<gene>
    <name evidence="6" type="ORF">BJ212DRAFT_1452927</name>
</gene>
<dbReference type="Proteomes" id="UP000807769">
    <property type="component" value="Unassembled WGS sequence"/>
</dbReference>
<evidence type="ECO:0000256" key="3">
    <source>
        <dbReference type="ARBA" id="ARBA00022833"/>
    </source>
</evidence>
<evidence type="ECO:0000313" key="6">
    <source>
        <dbReference type="EMBL" id="KAG1825516.1"/>
    </source>
</evidence>
<name>A0A9P7ELC9_9AGAM</name>
<evidence type="ECO:0000256" key="4">
    <source>
        <dbReference type="PROSITE-ProRule" id="PRU00134"/>
    </source>
</evidence>
<dbReference type="OrthoDB" id="4851849at2759"/>
<dbReference type="PANTHER" id="PTHR10237:SF14">
    <property type="entry name" value="MYND-TYPE DOMAIN-CONTAINING PROTEIN"/>
    <property type="match status" value="1"/>
</dbReference>
<protein>
    <recommendedName>
        <fullName evidence="5">MYND-type domain-containing protein</fullName>
    </recommendedName>
</protein>
<dbReference type="SUPFAM" id="SSF144232">
    <property type="entry name" value="HIT/MYND zinc finger-like"/>
    <property type="match status" value="1"/>
</dbReference>
<proteinExistence type="predicted"/>
<dbReference type="InterPro" id="IPR002893">
    <property type="entry name" value="Znf_MYND"/>
</dbReference>
<dbReference type="PANTHER" id="PTHR10237">
    <property type="entry name" value="DEFORMED EPIDERMAL AUTOREGULATORY FACTOR 1 HOMOLOG SUPPRESSIN"/>
    <property type="match status" value="1"/>
</dbReference>
<evidence type="ECO:0000259" key="5">
    <source>
        <dbReference type="PROSITE" id="PS50865"/>
    </source>
</evidence>
<feature type="domain" description="MYND-type" evidence="5">
    <location>
        <begin position="5"/>
        <end position="42"/>
    </location>
</feature>
<dbReference type="GO" id="GO:0005634">
    <property type="term" value="C:nucleus"/>
    <property type="evidence" value="ECO:0007669"/>
    <property type="project" value="TreeGrafter"/>
</dbReference>
<organism evidence="6 7">
    <name type="scientific">Suillus subaureus</name>
    <dbReference type="NCBI Taxonomy" id="48587"/>
    <lineage>
        <taxon>Eukaryota</taxon>
        <taxon>Fungi</taxon>
        <taxon>Dikarya</taxon>
        <taxon>Basidiomycota</taxon>
        <taxon>Agaricomycotina</taxon>
        <taxon>Agaricomycetes</taxon>
        <taxon>Agaricomycetidae</taxon>
        <taxon>Boletales</taxon>
        <taxon>Suillineae</taxon>
        <taxon>Suillaceae</taxon>
        <taxon>Suillus</taxon>
    </lineage>
</organism>
<dbReference type="Pfam" id="PF01753">
    <property type="entry name" value="zf-MYND"/>
    <property type="match status" value="1"/>
</dbReference>
<dbReference type="Gene3D" id="6.10.140.2220">
    <property type="match status" value="1"/>
</dbReference>
<accession>A0A9P7ELC9</accession>
<dbReference type="EMBL" id="JABBWG010000002">
    <property type="protein sequence ID" value="KAG1825516.1"/>
    <property type="molecule type" value="Genomic_DNA"/>
</dbReference>
<dbReference type="GeneID" id="64632857"/>
<sequence>MVRECNACRESSNLKRCSGCHKVWYCSVTCQKSHWVRHIFACKPRRPITTADHLALAVRNDNLPEDPQTCEDYGFGRAFSVENRCNLLGLYIGLMDPHRIGIPPKTIHDWRVRGVLVEEIKAAFYKIPIESRGGYFPWFLQNQHILNPSAAGDRQLNDEGDAMTLRAWRFTGGAETDSPADIKARLMSMPHDRQTCHVFYALLLSRWYPAPIDNLWIPFGFCSCACEEEEMYLSKRYQVLITKCTFDEFCDAFSSARILDLFRKNGVDVNLRYLADVLQDHDMHKSVWDLKQFAVQTNEQNPKGQMVNSVACDYGFMNCKKDVEVQALKKVYRSFFERRDADPLMLHDAAIRGNIFGYLGSLMKLNRKHERLMKNPYPLPVLK</sequence>
<evidence type="ECO:0000313" key="7">
    <source>
        <dbReference type="Proteomes" id="UP000807769"/>
    </source>
</evidence>
<evidence type="ECO:0000256" key="1">
    <source>
        <dbReference type="ARBA" id="ARBA00022723"/>
    </source>
</evidence>
<keyword evidence="3" id="KW-0862">Zinc</keyword>
<comment type="caution">
    <text evidence="6">The sequence shown here is derived from an EMBL/GenBank/DDBJ whole genome shotgun (WGS) entry which is preliminary data.</text>
</comment>
<dbReference type="PROSITE" id="PS01360">
    <property type="entry name" value="ZF_MYND_1"/>
    <property type="match status" value="1"/>
</dbReference>
<dbReference type="AlphaFoldDB" id="A0A9P7ELC9"/>
<dbReference type="GO" id="GO:0008270">
    <property type="term" value="F:zinc ion binding"/>
    <property type="evidence" value="ECO:0007669"/>
    <property type="project" value="UniProtKB-KW"/>
</dbReference>
<keyword evidence="2 4" id="KW-0863">Zinc-finger</keyword>
<dbReference type="PROSITE" id="PS50865">
    <property type="entry name" value="ZF_MYND_2"/>
    <property type="match status" value="1"/>
</dbReference>
<dbReference type="GO" id="GO:0000981">
    <property type="term" value="F:DNA-binding transcription factor activity, RNA polymerase II-specific"/>
    <property type="evidence" value="ECO:0007669"/>
    <property type="project" value="TreeGrafter"/>
</dbReference>
<evidence type="ECO:0000256" key="2">
    <source>
        <dbReference type="ARBA" id="ARBA00022771"/>
    </source>
</evidence>